<name>A0ACC0SD28_POPTR</name>
<proteinExistence type="predicted"/>
<gene>
    <name evidence="1" type="ORF">POPTR_010G122150v4</name>
</gene>
<dbReference type="Proteomes" id="UP000006729">
    <property type="component" value="Chromosome 10"/>
</dbReference>
<evidence type="ECO:0000313" key="2">
    <source>
        <dbReference type="Proteomes" id="UP000006729"/>
    </source>
</evidence>
<evidence type="ECO:0000313" key="1">
    <source>
        <dbReference type="EMBL" id="KAI9387111.1"/>
    </source>
</evidence>
<reference evidence="1 2" key="1">
    <citation type="journal article" date="2006" name="Science">
        <title>The genome of black cottonwood, Populus trichocarpa (Torr. &amp; Gray).</title>
        <authorList>
            <person name="Tuskan G.A."/>
            <person name="Difazio S."/>
            <person name="Jansson S."/>
            <person name="Bohlmann J."/>
            <person name="Grigoriev I."/>
            <person name="Hellsten U."/>
            <person name="Putnam N."/>
            <person name="Ralph S."/>
            <person name="Rombauts S."/>
            <person name="Salamov A."/>
            <person name="Schein J."/>
            <person name="Sterck L."/>
            <person name="Aerts A."/>
            <person name="Bhalerao R.R."/>
            <person name="Bhalerao R.P."/>
            <person name="Blaudez D."/>
            <person name="Boerjan W."/>
            <person name="Brun A."/>
            <person name="Brunner A."/>
            <person name="Busov V."/>
            <person name="Campbell M."/>
            <person name="Carlson J."/>
            <person name="Chalot M."/>
            <person name="Chapman J."/>
            <person name="Chen G.L."/>
            <person name="Cooper D."/>
            <person name="Coutinho P.M."/>
            <person name="Couturier J."/>
            <person name="Covert S."/>
            <person name="Cronk Q."/>
            <person name="Cunningham R."/>
            <person name="Davis J."/>
            <person name="Degroeve S."/>
            <person name="Dejardin A."/>
            <person name="Depamphilis C."/>
            <person name="Detter J."/>
            <person name="Dirks B."/>
            <person name="Dubchak I."/>
            <person name="Duplessis S."/>
            <person name="Ehlting J."/>
            <person name="Ellis B."/>
            <person name="Gendler K."/>
            <person name="Goodstein D."/>
            <person name="Gribskov M."/>
            <person name="Grimwood J."/>
            <person name="Groover A."/>
            <person name="Gunter L."/>
            <person name="Hamberger B."/>
            <person name="Heinze B."/>
            <person name="Helariutta Y."/>
            <person name="Henrissat B."/>
            <person name="Holligan D."/>
            <person name="Holt R."/>
            <person name="Huang W."/>
            <person name="Islam-Faridi N."/>
            <person name="Jones S."/>
            <person name="Jones-Rhoades M."/>
            <person name="Jorgensen R."/>
            <person name="Joshi C."/>
            <person name="Kangasjarvi J."/>
            <person name="Karlsson J."/>
            <person name="Kelleher C."/>
            <person name="Kirkpatrick R."/>
            <person name="Kirst M."/>
            <person name="Kohler A."/>
            <person name="Kalluri U."/>
            <person name="Larimer F."/>
            <person name="Leebens-Mack J."/>
            <person name="Leple J.C."/>
            <person name="Locascio P."/>
            <person name="Lou Y."/>
            <person name="Lucas S."/>
            <person name="Martin F."/>
            <person name="Montanini B."/>
            <person name="Napoli C."/>
            <person name="Nelson D.R."/>
            <person name="Nelson C."/>
            <person name="Nieminen K."/>
            <person name="Nilsson O."/>
            <person name="Pereda V."/>
            <person name="Peter G."/>
            <person name="Philippe R."/>
            <person name="Pilate G."/>
            <person name="Poliakov A."/>
            <person name="Razumovskaya J."/>
            <person name="Richardson P."/>
            <person name="Rinaldi C."/>
            <person name="Ritland K."/>
            <person name="Rouze P."/>
            <person name="Ryaboy D."/>
            <person name="Schmutz J."/>
            <person name="Schrader J."/>
            <person name="Segerman B."/>
            <person name="Shin H."/>
            <person name="Siddiqui A."/>
            <person name="Sterky F."/>
            <person name="Terry A."/>
            <person name="Tsai C.J."/>
            <person name="Uberbacher E."/>
            <person name="Unneberg P."/>
            <person name="Vahala J."/>
            <person name="Wall K."/>
            <person name="Wessler S."/>
            <person name="Yang G."/>
            <person name="Yin T."/>
            <person name="Douglas C."/>
            <person name="Marra M."/>
            <person name="Sandberg G."/>
            <person name="Van de Peer Y."/>
            <person name="Rokhsar D."/>
        </authorList>
    </citation>
    <scope>NUCLEOTIDE SEQUENCE [LARGE SCALE GENOMIC DNA]</scope>
    <source>
        <strain evidence="2">cv. Nisqually</strain>
    </source>
</reference>
<accession>A0ACC0SD28</accession>
<comment type="caution">
    <text evidence="1">The sequence shown here is derived from an EMBL/GenBank/DDBJ whole genome shotgun (WGS) entry which is preliminary data.</text>
</comment>
<keyword evidence="2" id="KW-1185">Reference proteome</keyword>
<protein>
    <submittedName>
        <fullName evidence="1">Uncharacterized protein</fullName>
    </submittedName>
</protein>
<dbReference type="EMBL" id="CM009299">
    <property type="protein sequence ID" value="KAI9387111.1"/>
    <property type="molecule type" value="Genomic_DNA"/>
</dbReference>
<sequence length="71" mass="7612">MNSSGARPEFGALHLACITQVDCPLSEQEKLLGSVLSSQSAFKLPEEKKIEKFIGSCTRGCSRPPLVVCTS</sequence>
<organism evidence="1 2">
    <name type="scientific">Populus trichocarpa</name>
    <name type="common">Western balsam poplar</name>
    <name type="synonym">Populus balsamifera subsp. trichocarpa</name>
    <dbReference type="NCBI Taxonomy" id="3694"/>
    <lineage>
        <taxon>Eukaryota</taxon>
        <taxon>Viridiplantae</taxon>
        <taxon>Streptophyta</taxon>
        <taxon>Embryophyta</taxon>
        <taxon>Tracheophyta</taxon>
        <taxon>Spermatophyta</taxon>
        <taxon>Magnoliopsida</taxon>
        <taxon>eudicotyledons</taxon>
        <taxon>Gunneridae</taxon>
        <taxon>Pentapetalae</taxon>
        <taxon>rosids</taxon>
        <taxon>fabids</taxon>
        <taxon>Malpighiales</taxon>
        <taxon>Salicaceae</taxon>
        <taxon>Saliceae</taxon>
        <taxon>Populus</taxon>
    </lineage>
</organism>